<keyword evidence="3" id="KW-1185">Reference proteome</keyword>
<name>A0AA36AXD0_OCTVU</name>
<feature type="region of interest" description="Disordered" evidence="1">
    <location>
        <begin position="66"/>
        <end position="108"/>
    </location>
</feature>
<organism evidence="2 3">
    <name type="scientific">Octopus vulgaris</name>
    <name type="common">Common octopus</name>
    <dbReference type="NCBI Taxonomy" id="6645"/>
    <lineage>
        <taxon>Eukaryota</taxon>
        <taxon>Metazoa</taxon>
        <taxon>Spiralia</taxon>
        <taxon>Lophotrochozoa</taxon>
        <taxon>Mollusca</taxon>
        <taxon>Cephalopoda</taxon>
        <taxon>Coleoidea</taxon>
        <taxon>Octopodiformes</taxon>
        <taxon>Octopoda</taxon>
        <taxon>Incirrata</taxon>
        <taxon>Octopodidae</taxon>
        <taxon>Octopus</taxon>
    </lineage>
</organism>
<evidence type="ECO:0000313" key="2">
    <source>
        <dbReference type="EMBL" id="CAI9723494.1"/>
    </source>
</evidence>
<dbReference type="AlphaFoldDB" id="A0AA36AXD0"/>
<reference evidence="2" key="1">
    <citation type="submission" date="2023-08" db="EMBL/GenBank/DDBJ databases">
        <authorList>
            <person name="Alioto T."/>
            <person name="Alioto T."/>
            <person name="Gomez Garrido J."/>
        </authorList>
    </citation>
    <scope>NUCLEOTIDE SEQUENCE</scope>
</reference>
<evidence type="ECO:0000256" key="1">
    <source>
        <dbReference type="SAM" id="MobiDB-lite"/>
    </source>
</evidence>
<dbReference type="EMBL" id="OX597818">
    <property type="protein sequence ID" value="CAI9723494.1"/>
    <property type="molecule type" value="Genomic_DNA"/>
</dbReference>
<proteinExistence type="predicted"/>
<sequence length="108" mass="11874">MVSLEENILLQNNRFGSQIVDATLKGPFLCDHVEVMKWTANLRLLTKGNSDEREFAEYLLDVGNGNISVEQSLEEEEEEGGGGGGGGGGGEEEEEEEEEEKKKEGKKK</sequence>
<feature type="compositionally biased region" description="Acidic residues" evidence="1">
    <location>
        <begin position="90"/>
        <end position="99"/>
    </location>
</feature>
<evidence type="ECO:0000313" key="3">
    <source>
        <dbReference type="Proteomes" id="UP001162480"/>
    </source>
</evidence>
<protein>
    <submittedName>
        <fullName evidence="2">Uncharacterized protein</fullName>
    </submittedName>
</protein>
<dbReference type="Proteomes" id="UP001162480">
    <property type="component" value="Chromosome 5"/>
</dbReference>
<accession>A0AA36AXD0</accession>
<gene>
    <name evidence="2" type="ORF">OCTVUL_1B003788</name>
</gene>